<evidence type="ECO:0000256" key="1">
    <source>
        <dbReference type="SAM" id="MobiDB-lite"/>
    </source>
</evidence>
<accession>A0AAV9RFN6</accession>
<feature type="region of interest" description="Disordered" evidence="1">
    <location>
        <begin position="78"/>
        <end position="97"/>
    </location>
</feature>
<comment type="caution">
    <text evidence="2">The sequence shown here is derived from an EMBL/GenBank/DDBJ whole genome shotgun (WGS) entry which is preliminary data.</text>
</comment>
<proteinExistence type="predicted"/>
<dbReference type="AlphaFoldDB" id="A0AAV9RFN6"/>
<evidence type="ECO:0000313" key="3">
    <source>
        <dbReference type="Proteomes" id="UP001311232"/>
    </source>
</evidence>
<evidence type="ECO:0000313" key="2">
    <source>
        <dbReference type="EMBL" id="KAK5607757.1"/>
    </source>
</evidence>
<dbReference type="Proteomes" id="UP001311232">
    <property type="component" value="Unassembled WGS sequence"/>
</dbReference>
<keyword evidence="3" id="KW-1185">Reference proteome</keyword>
<gene>
    <name evidence="2" type="ORF">CRENBAI_012398</name>
</gene>
<reference evidence="2 3" key="1">
    <citation type="submission" date="2021-06" db="EMBL/GenBank/DDBJ databases">
        <authorList>
            <person name="Palmer J.M."/>
        </authorList>
    </citation>
    <scope>NUCLEOTIDE SEQUENCE [LARGE SCALE GENOMIC DNA]</scope>
    <source>
        <strain evidence="2 3">MEX-2019</strain>
        <tissue evidence="2">Muscle</tissue>
    </source>
</reference>
<name>A0AAV9RFN6_9TELE</name>
<dbReference type="EMBL" id="JAHHUM010001966">
    <property type="protein sequence ID" value="KAK5607757.1"/>
    <property type="molecule type" value="Genomic_DNA"/>
</dbReference>
<protein>
    <submittedName>
        <fullName evidence="2">Uncharacterized protein</fullName>
    </submittedName>
</protein>
<organism evidence="2 3">
    <name type="scientific">Crenichthys baileyi</name>
    <name type="common">White River springfish</name>
    <dbReference type="NCBI Taxonomy" id="28760"/>
    <lineage>
        <taxon>Eukaryota</taxon>
        <taxon>Metazoa</taxon>
        <taxon>Chordata</taxon>
        <taxon>Craniata</taxon>
        <taxon>Vertebrata</taxon>
        <taxon>Euteleostomi</taxon>
        <taxon>Actinopterygii</taxon>
        <taxon>Neopterygii</taxon>
        <taxon>Teleostei</taxon>
        <taxon>Neoteleostei</taxon>
        <taxon>Acanthomorphata</taxon>
        <taxon>Ovalentaria</taxon>
        <taxon>Atherinomorphae</taxon>
        <taxon>Cyprinodontiformes</taxon>
        <taxon>Goodeidae</taxon>
        <taxon>Crenichthys</taxon>
    </lineage>
</organism>
<sequence length="109" mass="12027">MKRMLRVLNNLSHFMKNPYLHNDLQRFHRSPQNATSLLAESLAQLLLPLQMMADKRDEAISIPKPATDLINDKPELANEKESRCGSSDNNIGEAGNSIGEAGISIIGSL</sequence>